<reference evidence="2 3" key="1">
    <citation type="submission" date="2024-07" db="EMBL/GenBank/DDBJ databases">
        <title>Section-level genome sequencing and comparative genomics of Aspergillus sections Usti and Cavernicolus.</title>
        <authorList>
            <consortium name="Lawrence Berkeley National Laboratory"/>
            <person name="Nybo J.L."/>
            <person name="Vesth T.C."/>
            <person name="Theobald S."/>
            <person name="Frisvad J.C."/>
            <person name="Larsen T.O."/>
            <person name="Kjaerboelling I."/>
            <person name="Rothschild-Mancinelli K."/>
            <person name="Lyhne E.K."/>
            <person name="Kogle M.E."/>
            <person name="Barry K."/>
            <person name="Clum A."/>
            <person name="Na H."/>
            <person name="Ledsgaard L."/>
            <person name="Lin J."/>
            <person name="Lipzen A."/>
            <person name="Kuo A."/>
            <person name="Riley R."/>
            <person name="Mondo S."/>
            <person name="Labutti K."/>
            <person name="Haridas S."/>
            <person name="Pangalinan J."/>
            <person name="Salamov A.A."/>
            <person name="Simmons B.A."/>
            <person name="Magnuson J.K."/>
            <person name="Chen J."/>
            <person name="Drula E."/>
            <person name="Henrissat B."/>
            <person name="Wiebenga A."/>
            <person name="Lubbers R.J."/>
            <person name="Gomes A.C."/>
            <person name="Makela M.R."/>
            <person name="Stajich J."/>
            <person name="Grigoriev I.V."/>
            <person name="Mortensen U.H."/>
            <person name="De Vries R.P."/>
            <person name="Baker S.E."/>
            <person name="Andersen M.R."/>
        </authorList>
    </citation>
    <scope>NUCLEOTIDE SEQUENCE [LARGE SCALE GENOMIC DNA]</scope>
    <source>
        <strain evidence="2 3">CBS 588.65</strain>
    </source>
</reference>
<evidence type="ECO:0000313" key="2">
    <source>
        <dbReference type="EMBL" id="KAL2808965.1"/>
    </source>
</evidence>
<accession>A0ABR4H0W6</accession>
<organism evidence="2 3">
    <name type="scientific">Aspergillus granulosus</name>
    <dbReference type="NCBI Taxonomy" id="176169"/>
    <lineage>
        <taxon>Eukaryota</taxon>
        <taxon>Fungi</taxon>
        <taxon>Dikarya</taxon>
        <taxon>Ascomycota</taxon>
        <taxon>Pezizomycotina</taxon>
        <taxon>Eurotiomycetes</taxon>
        <taxon>Eurotiomycetidae</taxon>
        <taxon>Eurotiales</taxon>
        <taxon>Aspergillaceae</taxon>
        <taxon>Aspergillus</taxon>
        <taxon>Aspergillus subgen. Nidulantes</taxon>
    </lineage>
</organism>
<evidence type="ECO:0008006" key="4">
    <source>
        <dbReference type="Google" id="ProtNLM"/>
    </source>
</evidence>
<dbReference type="EMBL" id="JBFXLT010000099">
    <property type="protein sequence ID" value="KAL2808965.1"/>
    <property type="molecule type" value="Genomic_DNA"/>
</dbReference>
<keyword evidence="1" id="KW-0732">Signal</keyword>
<dbReference type="Proteomes" id="UP001610334">
    <property type="component" value="Unassembled WGS sequence"/>
</dbReference>
<name>A0ABR4H0W6_9EURO</name>
<feature type="signal peptide" evidence="1">
    <location>
        <begin position="1"/>
        <end position="16"/>
    </location>
</feature>
<protein>
    <recommendedName>
        <fullName evidence="4">Secreted protein</fullName>
    </recommendedName>
</protein>
<evidence type="ECO:0000256" key="1">
    <source>
        <dbReference type="SAM" id="SignalP"/>
    </source>
</evidence>
<feature type="chain" id="PRO_5045248823" description="Secreted protein" evidence="1">
    <location>
        <begin position="17"/>
        <end position="75"/>
    </location>
</feature>
<keyword evidence="3" id="KW-1185">Reference proteome</keyword>
<sequence length="75" mass="8658">MAFLIIVFFFFRFSSSLRTTQPPTKPRVGWTSSPDVRSTADILWSCGAVFLVCTWKCMHFNLPSLEESEAQWHTL</sequence>
<gene>
    <name evidence="2" type="ORF">BJX63DRAFT_407174</name>
</gene>
<comment type="caution">
    <text evidence="2">The sequence shown here is derived from an EMBL/GenBank/DDBJ whole genome shotgun (WGS) entry which is preliminary data.</text>
</comment>
<proteinExistence type="predicted"/>
<evidence type="ECO:0000313" key="3">
    <source>
        <dbReference type="Proteomes" id="UP001610334"/>
    </source>
</evidence>